<evidence type="ECO:0000256" key="2">
    <source>
        <dbReference type="SAM" id="MobiDB-lite"/>
    </source>
</evidence>
<name>A0A1C3N167_9ACTN</name>
<protein>
    <submittedName>
        <fullName evidence="4">Transcriptional regulator, XRE family with cupin sensor</fullName>
    </submittedName>
</protein>
<dbReference type="PANTHER" id="PTHR46797:SF25">
    <property type="entry name" value="TRANSCRIPTIONAL REGULATOR"/>
    <property type="match status" value="1"/>
</dbReference>
<dbReference type="Gene3D" id="1.10.260.40">
    <property type="entry name" value="lambda repressor-like DNA-binding domains"/>
    <property type="match status" value="1"/>
</dbReference>
<dbReference type="Proteomes" id="UP000199393">
    <property type="component" value="Chromosome I"/>
</dbReference>
<dbReference type="AlphaFoldDB" id="A0A1C3N167"/>
<dbReference type="GO" id="GO:0003677">
    <property type="term" value="F:DNA binding"/>
    <property type="evidence" value="ECO:0007669"/>
    <property type="project" value="UniProtKB-KW"/>
</dbReference>
<accession>A0A1C3N167</accession>
<keyword evidence="5" id="KW-1185">Reference proteome</keyword>
<feature type="domain" description="HTH cro/C1-type" evidence="3">
    <location>
        <begin position="57"/>
        <end position="111"/>
    </location>
</feature>
<dbReference type="SUPFAM" id="SSF51182">
    <property type="entry name" value="RmlC-like cupins"/>
    <property type="match status" value="1"/>
</dbReference>
<evidence type="ECO:0000313" key="4">
    <source>
        <dbReference type="EMBL" id="SBV26319.1"/>
    </source>
</evidence>
<reference evidence="5" key="1">
    <citation type="submission" date="2016-06" db="EMBL/GenBank/DDBJ databases">
        <authorList>
            <person name="Varghese N."/>
        </authorList>
    </citation>
    <scope>NUCLEOTIDE SEQUENCE [LARGE SCALE GENOMIC DNA]</scope>
    <source>
        <strain evidence="5">DSM 45344</strain>
    </source>
</reference>
<sequence>MSDGAGRSAALGTFDTIEHRLVRLRQPLPPPQEDSVRTSARPARPVDPQPSLVGARMRQFRTERGLTLRGLAARAGLSIGFLSQVERGVSSIGLTALNSVAAALDRPVAEFFESSPAPTPADAAPAQAGAAPAEAGPTPTRVAAAAPEVTAAAPRPPHFTLTRAESGATEYVSGQQTYRMLSDRGANLVLEPMLVHIAPGGRREEAYGHEGEEFAYVVRGELLYEVDGEEHRLYPGDSVHLRSSVPHRLYNDTDEVTTVVSVVTPRLF</sequence>
<organism evidence="4 5">
    <name type="scientific">Micromonospora krabiensis</name>
    <dbReference type="NCBI Taxonomy" id="307121"/>
    <lineage>
        <taxon>Bacteria</taxon>
        <taxon>Bacillati</taxon>
        <taxon>Actinomycetota</taxon>
        <taxon>Actinomycetes</taxon>
        <taxon>Micromonosporales</taxon>
        <taxon>Micromonosporaceae</taxon>
        <taxon>Micromonospora</taxon>
    </lineage>
</organism>
<dbReference type="SMART" id="SM00530">
    <property type="entry name" value="HTH_XRE"/>
    <property type="match status" value="1"/>
</dbReference>
<keyword evidence="1" id="KW-0238">DNA-binding</keyword>
<dbReference type="GO" id="GO:0005829">
    <property type="term" value="C:cytosol"/>
    <property type="evidence" value="ECO:0007669"/>
    <property type="project" value="TreeGrafter"/>
</dbReference>
<dbReference type="PANTHER" id="PTHR46797">
    <property type="entry name" value="HTH-TYPE TRANSCRIPTIONAL REGULATOR"/>
    <property type="match status" value="1"/>
</dbReference>
<proteinExistence type="predicted"/>
<gene>
    <name evidence="4" type="ORF">GA0070620_1807</name>
</gene>
<dbReference type="Pfam" id="PF07883">
    <property type="entry name" value="Cupin_2"/>
    <property type="match status" value="1"/>
</dbReference>
<feature type="compositionally biased region" description="Low complexity" evidence="2">
    <location>
        <begin position="120"/>
        <end position="138"/>
    </location>
</feature>
<dbReference type="PATRIC" id="fig|307121.4.peg.1854"/>
<dbReference type="CDD" id="cd02209">
    <property type="entry name" value="cupin_XRE_C"/>
    <property type="match status" value="1"/>
</dbReference>
<dbReference type="Gene3D" id="2.60.120.10">
    <property type="entry name" value="Jelly Rolls"/>
    <property type="match status" value="1"/>
</dbReference>
<dbReference type="SUPFAM" id="SSF47413">
    <property type="entry name" value="lambda repressor-like DNA-binding domains"/>
    <property type="match status" value="1"/>
</dbReference>
<evidence type="ECO:0000256" key="1">
    <source>
        <dbReference type="ARBA" id="ARBA00023125"/>
    </source>
</evidence>
<dbReference type="STRING" id="307121.GA0070620_1807"/>
<dbReference type="CDD" id="cd00093">
    <property type="entry name" value="HTH_XRE"/>
    <property type="match status" value="1"/>
</dbReference>
<feature type="region of interest" description="Disordered" evidence="2">
    <location>
        <begin position="24"/>
        <end position="51"/>
    </location>
</feature>
<dbReference type="Pfam" id="PF01381">
    <property type="entry name" value="HTH_3"/>
    <property type="match status" value="1"/>
</dbReference>
<dbReference type="InterPro" id="IPR014710">
    <property type="entry name" value="RmlC-like_jellyroll"/>
</dbReference>
<dbReference type="EMBL" id="LT598496">
    <property type="protein sequence ID" value="SBV26319.1"/>
    <property type="molecule type" value="Genomic_DNA"/>
</dbReference>
<dbReference type="InterPro" id="IPR050807">
    <property type="entry name" value="TransReg_Diox_bact_type"/>
</dbReference>
<dbReference type="InterPro" id="IPR011051">
    <property type="entry name" value="RmlC_Cupin_sf"/>
</dbReference>
<dbReference type="PROSITE" id="PS50943">
    <property type="entry name" value="HTH_CROC1"/>
    <property type="match status" value="1"/>
</dbReference>
<feature type="region of interest" description="Disordered" evidence="2">
    <location>
        <begin position="113"/>
        <end position="138"/>
    </location>
</feature>
<dbReference type="GO" id="GO:0003700">
    <property type="term" value="F:DNA-binding transcription factor activity"/>
    <property type="evidence" value="ECO:0007669"/>
    <property type="project" value="TreeGrafter"/>
</dbReference>
<evidence type="ECO:0000259" key="3">
    <source>
        <dbReference type="PROSITE" id="PS50943"/>
    </source>
</evidence>
<evidence type="ECO:0000313" key="5">
    <source>
        <dbReference type="Proteomes" id="UP000199393"/>
    </source>
</evidence>
<dbReference type="InterPro" id="IPR010982">
    <property type="entry name" value="Lambda_DNA-bd_dom_sf"/>
</dbReference>
<dbReference type="InterPro" id="IPR013096">
    <property type="entry name" value="Cupin_2"/>
</dbReference>
<dbReference type="InterPro" id="IPR001387">
    <property type="entry name" value="Cro/C1-type_HTH"/>
</dbReference>